<dbReference type="EMBL" id="ML213508">
    <property type="protein sequence ID" value="TFK53043.1"/>
    <property type="molecule type" value="Genomic_DNA"/>
</dbReference>
<dbReference type="GO" id="GO:1905762">
    <property type="term" value="F:CCR4-NOT complex binding"/>
    <property type="evidence" value="ECO:0007669"/>
    <property type="project" value="TreeGrafter"/>
</dbReference>
<sequence length="229" mass="24527">MDIPDRVAIFWDHDNIHRPASISGDVLAGTIRAFAHTYGPVTMFKAYMDLEQSPSPKSIAYRSTLQTSGVTLVDCPHNGSKDAADKMIIVDMLAFALDHPVPATVILISGDCDFAYAVSTLRLRGYEVVIIAPKPASTTIKSVASLVLDWDSDVLGRATNVPSLLSGRRSRNSFSVPVFPEPNDSMIEVHIPVAQPPVTTPESVPVVGTKTEATDVTVNEIVSAPSSAL</sequence>
<feature type="domain" description="NYN" evidence="1">
    <location>
        <begin position="6"/>
        <end position="144"/>
    </location>
</feature>
<name>A0A5C3N6Y6_9AGAM</name>
<evidence type="ECO:0000313" key="3">
    <source>
        <dbReference type="Proteomes" id="UP000305948"/>
    </source>
</evidence>
<dbReference type="PANTHER" id="PTHR14379">
    <property type="entry name" value="LIMKAIN B LKAP"/>
    <property type="match status" value="1"/>
</dbReference>
<keyword evidence="3" id="KW-1185">Reference proteome</keyword>
<dbReference type="Gene3D" id="3.40.50.1010">
    <property type="entry name" value="5'-nuclease"/>
    <property type="match status" value="1"/>
</dbReference>
<dbReference type="CDD" id="cd10910">
    <property type="entry name" value="PIN_limkain_b1_N_like"/>
    <property type="match status" value="1"/>
</dbReference>
<gene>
    <name evidence="2" type="ORF">OE88DRAFT_1627373</name>
</gene>
<dbReference type="Proteomes" id="UP000305948">
    <property type="component" value="Unassembled WGS sequence"/>
</dbReference>
<dbReference type="STRING" id="5364.A0A5C3N6Y6"/>
<dbReference type="InterPro" id="IPR024768">
    <property type="entry name" value="Marf1"/>
</dbReference>
<dbReference type="GO" id="GO:0005777">
    <property type="term" value="C:peroxisome"/>
    <property type="evidence" value="ECO:0007669"/>
    <property type="project" value="InterPro"/>
</dbReference>
<organism evidence="2 3">
    <name type="scientific">Heliocybe sulcata</name>
    <dbReference type="NCBI Taxonomy" id="5364"/>
    <lineage>
        <taxon>Eukaryota</taxon>
        <taxon>Fungi</taxon>
        <taxon>Dikarya</taxon>
        <taxon>Basidiomycota</taxon>
        <taxon>Agaricomycotina</taxon>
        <taxon>Agaricomycetes</taxon>
        <taxon>Gloeophyllales</taxon>
        <taxon>Gloeophyllaceae</taxon>
        <taxon>Heliocybe</taxon>
    </lineage>
</organism>
<evidence type="ECO:0000259" key="1">
    <source>
        <dbReference type="Pfam" id="PF01936"/>
    </source>
</evidence>
<accession>A0A5C3N6Y6</accession>
<dbReference type="OrthoDB" id="549353at2759"/>
<evidence type="ECO:0000313" key="2">
    <source>
        <dbReference type="EMBL" id="TFK53043.1"/>
    </source>
</evidence>
<dbReference type="GO" id="GO:0010468">
    <property type="term" value="P:regulation of gene expression"/>
    <property type="evidence" value="ECO:0007669"/>
    <property type="project" value="InterPro"/>
</dbReference>
<dbReference type="InterPro" id="IPR021139">
    <property type="entry name" value="NYN"/>
</dbReference>
<dbReference type="PANTHER" id="PTHR14379:SF3">
    <property type="entry name" value="MEIOSIS REGULATOR AND MRNA STABILITY FACTOR 1"/>
    <property type="match status" value="1"/>
</dbReference>
<reference evidence="2 3" key="1">
    <citation type="journal article" date="2019" name="Nat. Ecol. Evol.">
        <title>Megaphylogeny resolves global patterns of mushroom evolution.</title>
        <authorList>
            <person name="Varga T."/>
            <person name="Krizsan K."/>
            <person name="Foldi C."/>
            <person name="Dima B."/>
            <person name="Sanchez-Garcia M."/>
            <person name="Sanchez-Ramirez S."/>
            <person name="Szollosi G.J."/>
            <person name="Szarkandi J.G."/>
            <person name="Papp V."/>
            <person name="Albert L."/>
            <person name="Andreopoulos W."/>
            <person name="Angelini C."/>
            <person name="Antonin V."/>
            <person name="Barry K.W."/>
            <person name="Bougher N.L."/>
            <person name="Buchanan P."/>
            <person name="Buyck B."/>
            <person name="Bense V."/>
            <person name="Catcheside P."/>
            <person name="Chovatia M."/>
            <person name="Cooper J."/>
            <person name="Damon W."/>
            <person name="Desjardin D."/>
            <person name="Finy P."/>
            <person name="Geml J."/>
            <person name="Haridas S."/>
            <person name="Hughes K."/>
            <person name="Justo A."/>
            <person name="Karasinski D."/>
            <person name="Kautmanova I."/>
            <person name="Kiss B."/>
            <person name="Kocsube S."/>
            <person name="Kotiranta H."/>
            <person name="LaButti K.M."/>
            <person name="Lechner B.E."/>
            <person name="Liimatainen K."/>
            <person name="Lipzen A."/>
            <person name="Lukacs Z."/>
            <person name="Mihaltcheva S."/>
            <person name="Morgado L.N."/>
            <person name="Niskanen T."/>
            <person name="Noordeloos M.E."/>
            <person name="Ohm R.A."/>
            <person name="Ortiz-Santana B."/>
            <person name="Ovrebo C."/>
            <person name="Racz N."/>
            <person name="Riley R."/>
            <person name="Savchenko A."/>
            <person name="Shiryaev A."/>
            <person name="Soop K."/>
            <person name="Spirin V."/>
            <person name="Szebenyi C."/>
            <person name="Tomsovsky M."/>
            <person name="Tulloss R.E."/>
            <person name="Uehling J."/>
            <person name="Grigoriev I.V."/>
            <person name="Vagvolgyi C."/>
            <person name="Papp T."/>
            <person name="Martin F.M."/>
            <person name="Miettinen O."/>
            <person name="Hibbett D.S."/>
            <person name="Nagy L.G."/>
        </authorList>
    </citation>
    <scope>NUCLEOTIDE SEQUENCE [LARGE SCALE GENOMIC DNA]</scope>
    <source>
        <strain evidence="2 3">OMC1185</strain>
    </source>
</reference>
<protein>
    <recommendedName>
        <fullName evidence="1">NYN domain-containing protein</fullName>
    </recommendedName>
</protein>
<dbReference type="AlphaFoldDB" id="A0A5C3N6Y6"/>
<proteinExistence type="predicted"/>
<dbReference type="GO" id="GO:0004540">
    <property type="term" value="F:RNA nuclease activity"/>
    <property type="evidence" value="ECO:0007669"/>
    <property type="project" value="InterPro"/>
</dbReference>
<dbReference type="Pfam" id="PF01936">
    <property type="entry name" value="NYN"/>
    <property type="match status" value="1"/>
</dbReference>